<evidence type="ECO:0000313" key="2">
    <source>
        <dbReference type="Proteomes" id="UP000298663"/>
    </source>
</evidence>
<reference evidence="1 2" key="1">
    <citation type="journal article" date="2015" name="Genome Biol.">
        <title>Comparative genomics of Steinernema reveals deeply conserved gene regulatory networks.</title>
        <authorList>
            <person name="Dillman A.R."/>
            <person name="Macchietto M."/>
            <person name="Porter C.F."/>
            <person name="Rogers A."/>
            <person name="Williams B."/>
            <person name="Antoshechkin I."/>
            <person name="Lee M.M."/>
            <person name="Goodwin Z."/>
            <person name="Lu X."/>
            <person name="Lewis E.E."/>
            <person name="Goodrich-Blair H."/>
            <person name="Stock S.P."/>
            <person name="Adams B.J."/>
            <person name="Sternberg P.W."/>
            <person name="Mortazavi A."/>
        </authorList>
    </citation>
    <scope>NUCLEOTIDE SEQUENCE [LARGE SCALE GENOMIC DNA]</scope>
    <source>
        <strain evidence="1 2">ALL</strain>
    </source>
</reference>
<dbReference type="AlphaFoldDB" id="A0A4U5PFT3"/>
<protein>
    <submittedName>
        <fullName evidence="1">Uncharacterized protein</fullName>
    </submittedName>
</protein>
<organism evidence="1 2">
    <name type="scientific">Steinernema carpocapsae</name>
    <name type="common">Entomopathogenic nematode</name>
    <dbReference type="NCBI Taxonomy" id="34508"/>
    <lineage>
        <taxon>Eukaryota</taxon>
        <taxon>Metazoa</taxon>
        <taxon>Ecdysozoa</taxon>
        <taxon>Nematoda</taxon>
        <taxon>Chromadorea</taxon>
        <taxon>Rhabditida</taxon>
        <taxon>Tylenchina</taxon>
        <taxon>Panagrolaimomorpha</taxon>
        <taxon>Strongyloidoidea</taxon>
        <taxon>Steinernematidae</taxon>
        <taxon>Steinernema</taxon>
    </lineage>
</organism>
<name>A0A4U5PFT3_STECR</name>
<evidence type="ECO:0000313" key="1">
    <source>
        <dbReference type="EMBL" id="TKR95412.1"/>
    </source>
</evidence>
<sequence>MTTTHRHQITDLFLPTTIRNSNKTNILKWLSRLNKYTCRIINIQQHHLNFFIHKTTFWNVITRFVEY</sequence>
<dbReference type="Proteomes" id="UP000298663">
    <property type="component" value="Unassembled WGS sequence"/>
</dbReference>
<gene>
    <name evidence="1" type="ORF">L596_009586</name>
</gene>
<reference evidence="1 2" key="2">
    <citation type="journal article" date="2019" name="G3 (Bethesda)">
        <title>Hybrid Assembly of the Genome of the Entomopathogenic Nematode Steinernema carpocapsae Identifies the X-Chromosome.</title>
        <authorList>
            <person name="Serra L."/>
            <person name="Macchietto M."/>
            <person name="Macias-Munoz A."/>
            <person name="McGill C.J."/>
            <person name="Rodriguez I.M."/>
            <person name="Rodriguez B."/>
            <person name="Murad R."/>
            <person name="Mortazavi A."/>
        </authorList>
    </citation>
    <scope>NUCLEOTIDE SEQUENCE [LARGE SCALE GENOMIC DNA]</scope>
    <source>
        <strain evidence="1 2">ALL</strain>
    </source>
</reference>
<comment type="caution">
    <text evidence="1">The sequence shown here is derived from an EMBL/GenBank/DDBJ whole genome shotgun (WGS) entry which is preliminary data.</text>
</comment>
<dbReference type="EMBL" id="AZBU02000002">
    <property type="protein sequence ID" value="TKR95412.1"/>
    <property type="molecule type" value="Genomic_DNA"/>
</dbReference>
<accession>A0A4U5PFT3</accession>
<proteinExistence type="predicted"/>
<keyword evidence="2" id="KW-1185">Reference proteome</keyword>